<organism evidence="5 6">
    <name type="scientific">Liparis tanakae</name>
    <name type="common">Tanaka's snailfish</name>
    <dbReference type="NCBI Taxonomy" id="230148"/>
    <lineage>
        <taxon>Eukaryota</taxon>
        <taxon>Metazoa</taxon>
        <taxon>Chordata</taxon>
        <taxon>Craniata</taxon>
        <taxon>Vertebrata</taxon>
        <taxon>Euteleostomi</taxon>
        <taxon>Actinopterygii</taxon>
        <taxon>Neopterygii</taxon>
        <taxon>Teleostei</taxon>
        <taxon>Neoteleostei</taxon>
        <taxon>Acanthomorphata</taxon>
        <taxon>Eupercaria</taxon>
        <taxon>Perciformes</taxon>
        <taxon>Cottioidei</taxon>
        <taxon>Cottales</taxon>
        <taxon>Liparidae</taxon>
        <taxon>Liparis</taxon>
    </lineage>
</organism>
<proteinExistence type="predicted"/>
<keyword evidence="6" id="KW-1185">Reference proteome</keyword>
<keyword evidence="1 2" id="KW-0175">Coiled coil</keyword>
<protein>
    <submittedName>
        <fullName evidence="5">Translin-associated factor X-interacting protein 1</fullName>
    </submittedName>
</protein>
<evidence type="ECO:0000259" key="4">
    <source>
        <dbReference type="Pfam" id="PF15739"/>
    </source>
</evidence>
<dbReference type="AlphaFoldDB" id="A0A4Z2FCK3"/>
<dbReference type="PANTHER" id="PTHR16306:SF0">
    <property type="entry name" value="TRANSLIN-ASSOCIATED FACTOR X-INTERACTING PROTEIN 1"/>
    <property type="match status" value="1"/>
</dbReference>
<comment type="caution">
    <text evidence="5">The sequence shown here is derived from an EMBL/GenBank/DDBJ whole genome shotgun (WGS) entry which is preliminary data.</text>
</comment>
<sequence length="342" mass="39423">MHLESYVNKGLHTISSCEPKFQELKLEVYRDVFGCFIKEFRTYQPLLSAIKKEYENTLAYQQDTIRELEPLRSHLRLATEECDRRIQARWAEEQAEIGALKREKQQLQRDVEVMREKDKATQAVVDRLQSELSNQYLQYREERDARQLLIWQLNDLTRGSVKGNRPMDENTGGAQDPVQLQLALKVCRRDLTKAQEELTRMKADYWDVLKTLQGDFDQLKSEYDILLELHKGGSVQTEARDPVPVQMEDSLFQGQRQIQSDHLKDPVNSNAPQSGTLTVQELRMAPKTGFPLKSDQEMDELVDSAQSEPDDSDDAISSQGLHSHLNAGAQTLHNKSHYNCTF</sequence>
<evidence type="ECO:0000256" key="1">
    <source>
        <dbReference type="ARBA" id="ARBA00023054"/>
    </source>
</evidence>
<dbReference type="PANTHER" id="PTHR16306">
    <property type="entry name" value="TRANSLIN-ASSOCIATED FACTOR X-INTERACTING PROTEIN 1"/>
    <property type="match status" value="1"/>
</dbReference>
<feature type="region of interest" description="Disordered" evidence="3">
    <location>
        <begin position="289"/>
        <end position="319"/>
    </location>
</feature>
<evidence type="ECO:0000313" key="5">
    <source>
        <dbReference type="EMBL" id="TNN38898.1"/>
    </source>
</evidence>
<dbReference type="Proteomes" id="UP000314294">
    <property type="component" value="Unassembled WGS sequence"/>
</dbReference>
<evidence type="ECO:0000256" key="3">
    <source>
        <dbReference type="SAM" id="MobiDB-lite"/>
    </source>
</evidence>
<evidence type="ECO:0000256" key="2">
    <source>
        <dbReference type="SAM" id="Coils"/>
    </source>
</evidence>
<dbReference type="InterPro" id="IPR032755">
    <property type="entry name" value="TSNAXIP1_N"/>
</dbReference>
<reference evidence="5 6" key="1">
    <citation type="submission" date="2019-03" db="EMBL/GenBank/DDBJ databases">
        <title>First draft genome of Liparis tanakae, snailfish: a comprehensive survey of snailfish specific genes.</title>
        <authorList>
            <person name="Kim W."/>
            <person name="Song I."/>
            <person name="Jeong J.-H."/>
            <person name="Kim D."/>
            <person name="Kim S."/>
            <person name="Ryu S."/>
            <person name="Song J.Y."/>
            <person name="Lee S.K."/>
        </authorList>
    </citation>
    <scope>NUCLEOTIDE SEQUENCE [LARGE SCALE GENOMIC DNA]</scope>
    <source>
        <tissue evidence="5">Muscle</tissue>
    </source>
</reference>
<feature type="coiled-coil region" evidence="2">
    <location>
        <begin position="90"/>
        <end position="117"/>
    </location>
</feature>
<name>A0A4Z2FCK3_9TELE</name>
<dbReference type="Pfam" id="PF15739">
    <property type="entry name" value="TSNAXIP1_N"/>
    <property type="match status" value="1"/>
</dbReference>
<gene>
    <name evidence="5" type="primary">TSNAXIP1</name>
    <name evidence="5" type="ORF">EYF80_050928</name>
</gene>
<feature type="domain" description="Translin-associated factor X-interacting protein 1 N-terminal" evidence="4">
    <location>
        <begin position="4"/>
        <end position="115"/>
    </location>
</feature>
<dbReference type="OrthoDB" id="261426at2759"/>
<dbReference type="GO" id="GO:0005737">
    <property type="term" value="C:cytoplasm"/>
    <property type="evidence" value="ECO:0007669"/>
    <property type="project" value="TreeGrafter"/>
</dbReference>
<evidence type="ECO:0000313" key="6">
    <source>
        <dbReference type="Proteomes" id="UP000314294"/>
    </source>
</evidence>
<accession>A0A4Z2FCK3</accession>
<dbReference type="EMBL" id="SRLO01001326">
    <property type="protein sequence ID" value="TNN38898.1"/>
    <property type="molecule type" value="Genomic_DNA"/>
</dbReference>
<feature type="compositionally biased region" description="Acidic residues" evidence="3">
    <location>
        <begin position="297"/>
        <end position="314"/>
    </location>
</feature>
<feature type="coiled-coil region" evidence="2">
    <location>
        <begin position="184"/>
        <end position="229"/>
    </location>
</feature>